<dbReference type="PROSITE" id="PS50801">
    <property type="entry name" value="STAS"/>
    <property type="match status" value="1"/>
</dbReference>
<comment type="caution">
    <text evidence="2">The sequence shown here is derived from an EMBL/GenBank/DDBJ whole genome shotgun (WGS) entry which is preliminary data.</text>
</comment>
<dbReference type="Gene3D" id="3.30.750.24">
    <property type="entry name" value="STAS domain"/>
    <property type="match status" value="1"/>
</dbReference>
<keyword evidence="3" id="KW-1185">Reference proteome</keyword>
<name>A0A8J3XMW2_9ACTN</name>
<sequence>MKAGGTTSGPRGPLNIIGGHAGGPFEASGSRLRITPPVCPQGLWIEGDLDRTTMAALTHALASLASGGSLFVDLGGLVFIDVGALRALVTAAARLEGDDVLTLRSVPPRVRRLLDLTGWHDAPHLCPEEPA</sequence>
<dbReference type="InterPro" id="IPR002645">
    <property type="entry name" value="STAS_dom"/>
</dbReference>
<dbReference type="RefSeq" id="WP_203975037.1">
    <property type="nucleotide sequence ID" value="NZ_BAAAKY010000014.1"/>
</dbReference>
<feature type="domain" description="STAS" evidence="1">
    <location>
        <begin position="45"/>
        <end position="131"/>
    </location>
</feature>
<evidence type="ECO:0000259" key="1">
    <source>
        <dbReference type="PROSITE" id="PS50801"/>
    </source>
</evidence>
<reference evidence="2" key="1">
    <citation type="submission" date="2021-01" db="EMBL/GenBank/DDBJ databases">
        <title>Whole genome shotgun sequence of Planotetraspora silvatica NBRC 100141.</title>
        <authorList>
            <person name="Komaki H."/>
            <person name="Tamura T."/>
        </authorList>
    </citation>
    <scope>NUCLEOTIDE SEQUENCE</scope>
    <source>
        <strain evidence="2">NBRC 100141</strain>
    </source>
</reference>
<organism evidence="2 3">
    <name type="scientific">Planotetraspora silvatica</name>
    <dbReference type="NCBI Taxonomy" id="234614"/>
    <lineage>
        <taxon>Bacteria</taxon>
        <taxon>Bacillati</taxon>
        <taxon>Actinomycetota</taxon>
        <taxon>Actinomycetes</taxon>
        <taxon>Streptosporangiales</taxon>
        <taxon>Streptosporangiaceae</taxon>
        <taxon>Planotetraspora</taxon>
    </lineage>
</organism>
<gene>
    <name evidence="2" type="ORF">Psi02_33480</name>
</gene>
<dbReference type="InterPro" id="IPR036513">
    <property type="entry name" value="STAS_dom_sf"/>
</dbReference>
<accession>A0A8J3XMW2</accession>
<dbReference type="EMBL" id="BOOQ01000021">
    <property type="protein sequence ID" value="GII46924.1"/>
    <property type="molecule type" value="Genomic_DNA"/>
</dbReference>
<dbReference type="Pfam" id="PF13466">
    <property type="entry name" value="STAS_2"/>
    <property type="match status" value="1"/>
</dbReference>
<evidence type="ECO:0000313" key="2">
    <source>
        <dbReference type="EMBL" id="GII46924.1"/>
    </source>
</evidence>
<dbReference type="SUPFAM" id="SSF52091">
    <property type="entry name" value="SpoIIaa-like"/>
    <property type="match status" value="1"/>
</dbReference>
<dbReference type="Proteomes" id="UP000644610">
    <property type="component" value="Unassembled WGS sequence"/>
</dbReference>
<proteinExistence type="predicted"/>
<dbReference type="CDD" id="cd07043">
    <property type="entry name" value="STAS_anti-anti-sigma_factors"/>
    <property type="match status" value="1"/>
</dbReference>
<dbReference type="InterPro" id="IPR058548">
    <property type="entry name" value="MlaB-like_STAS"/>
</dbReference>
<evidence type="ECO:0000313" key="3">
    <source>
        <dbReference type="Proteomes" id="UP000644610"/>
    </source>
</evidence>
<dbReference type="AlphaFoldDB" id="A0A8J3XMW2"/>
<protein>
    <recommendedName>
        <fullName evidence="1">STAS domain-containing protein</fullName>
    </recommendedName>
</protein>